<dbReference type="GO" id="GO:0005524">
    <property type="term" value="F:ATP binding"/>
    <property type="evidence" value="ECO:0007669"/>
    <property type="project" value="InterPro"/>
</dbReference>
<dbReference type="InterPro" id="IPR000719">
    <property type="entry name" value="Prot_kinase_dom"/>
</dbReference>
<feature type="region of interest" description="Disordered" evidence="6">
    <location>
        <begin position="199"/>
        <end position="223"/>
    </location>
</feature>
<organism evidence="8 9">
    <name type="scientific">Acorus calamus</name>
    <name type="common">Sweet flag</name>
    <dbReference type="NCBI Taxonomy" id="4465"/>
    <lineage>
        <taxon>Eukaryota</taxon>
        <taxon>Viridiplantae</taxon>
        <taxon>Streptophyta</taxon>
        <taxon>Embryophyta</taxon>
        <taxon>Tracheophyta</taxon>
        <taxon>Spermatophyta</taxon>
        <taxon>Magnoliopsida</taxon>
        <taxon>Liliopsida</taxon>
        <taxon>Acoraceae</taxon>
        <taxon>Acorus</taxon>
    </lineage>
</organism>
<dbReference type="AlphaFoldDB" id="A0AAV9BZF3"/>
<dbReference type="Pfam" id="PF00069">
    <property type="entry name" value="Pkinase"/>
    <property type="match status" value="1"/>
</dbReference>
<dbReference type="PANTHER" id="PTHR47974">
    <property type="entry name" value="OS07G0415500 PROTEIN"/>
    <property type="match status" value="1"/>
</dbReference>
<sequence length="223" mass="24939">MRRRVAVDVAKALAYIHHDCRSRILHLDVKPENVLLDGEFRARVTDFGLSRLMGREESRVVTTVRGTRGYLAPEWFLEGAISEKSDVYSFGIMLLEIVGGRRCVCMIDGGERWSYFPRQVSECAREGRVMGVVDERIVGEVEEREVKVFIYVGLWCVNEKPGLRPTMAQVVDMLEFRVPVDEPPEDTQALMANLFMGRSSSTSVSNRGGSAGIEGGYPTESTG</sequence>
<evidence type="ECO:0000313" key="9">
    <source>
        <dbReference type="Proteomes" id="UP001180020"/>
    </source>
</evidence>
<proteinExistence type="predicted"/>
<evidence type="ECO:0000256" key="3">
    <source>
        <dbReference type="ARBA" id="ARBA00022729"/>
    </source>
</evidence>
<evidence type="ECO:0000256" key="1">
    <source>
        <dbReference type="ARBA" id="ARBA00004167"/>
    </source>
</evidence>
<evidence type="ECO:0000256" key="4">
    <source>
        <dbReference type="ARBA" id="ARBA00022989"/>
    </source>
</evidence>
<protein>
    <submittedName>
        <fullName evidence="8">Receptor-like protein kinase</fullName>
    </submittedName>
</protein>
<dbReference type="PANTHER" id="PTHR47974:SF9">
    <property type="entry name" value="RECEPTOR-LIKE SERINE_THREONINE-PROTEIN KINASE"/>
    <property type="match status" value="1"/>
</dbReference>
<evidence type="ECO:0000256" key="2">
    <source>
        <dbReference type="ARBA" id="ARBA00022692"/>
    </source>
</evidence>
<keyword evidence="3" id="KW-0732">Signal</keyword>
<accession>A0AAV9BZF3</accession>
<dbReference type="SUPFAM" id="SSF56112">
    <property type="entry name" value="Protein kinase-like (PK-like)"/>
    <property type="match status" value="1"/>
</dbReference>
<keyword evidence="2" id="KW-0812">Transmembrane</keyword>
<name>A0AAV9BZF3_ACOCL</name>
<dbReference type="PROSITE" id="PS50011">
    <property type="entry name" value="PROTEIN_KINASE_DOM"/>
    <property type="match status" value="1"/>
</dbReference>
<evidence type="ECO:0000256" key="6">
    <source>
        <dbReference type="SAM" id="MobiDB-lite"/>
    </source>
</evidence>
<keyword evidence="8" id="KW-0675">Receptor</keyword>
<dbReference type="Gene3D" id="1.10.510.10">
    <property type="entry name" value="Transferase(Phosphotransferase) domain 1"/>
    <property type="match status" value="1"/>
</dbReference>
<dbReference type="EMBL" id="JAUJYO010000022">
    <property type="protein sequence ID" value="KAK1281482.1"/>
    <property type="molecule type" value="Genomic_DNA"/>
</dbReference>
<keyword evidence="5" id="KW-0472">Membrane</keyword>
<feature type="domain" description="Protein kinase" evidence="7">
    <location>
        <begin position="1"/>
        <end position="177"/>
    </location>
</feature>
<gene>
    <name evidence="8" type="ORF">QJS10_CPB22g01079</name>
</gene>
<comment type="caution">
    <text evidence="8">The sequence shown here is derived from an EMBL/GenBank/DDBJ whole genome shotgun (WGS) entry which is preliminary data.</text>
</comment>
<dbReference type="GO" id="GO:0004672">
    <property type="term" value="F:protein kinase activity"/>
    <property type="evidence" value="ECO:0007669"/>
    <property type="project" value="InterPro"/>
</dbReference>
<keyword evidence="8" id="KW-0418">Kinase</keyword>
<keyword evidence="9" id="KW-1185">Reference proteome</keyword>
<dbReference type="SMART" id="SM00220">
    <property type="entry name" value="S_TKc"/>
    <property type="match status" value="1"/>
</dbReference>
<reference evidence="8" key="1">
    <citation type="journal article" date="2023" name="Nat. Commun.">
        <title>Diploid and tetraploid genomes of Acorus and the evolution of monocots.</title>
        <authorList>
            <person name="Ma L."/>
            <person name="Liu K.W."/>
            <person name="Li Z."/>
            <person name="Hsiao Y.Y."/>
            <person name="Qi Y."/>
            <person name="Fu T."/>
            <person name="Tang G.D."/>
            <person name="Zhang D."/>
            <person name="Sun W.H."/>
            <person name="Liu D.K."/>
            <person name="Li Y."/>
            <person name="Chen G.Z."/>
            <person name="Liu X.D."/>
            <person name="Liao X.Y."/>
            <person name="Jiang Y.T."/>
            <person name="Yu X."/>
            <person name="Hao Y."/>
            <person name="Huang J."/>
            <person name="Zhao X.W."/>
            <person name="Ke S."/>
            <person name="Chen Y.Y."/>
            <person name="Wu W.L."/>
            <person name="Hsu J.L."/>
            <person name="Lin Y.F."/>
            <person name="Huang M.D."/>
            <person name="Li C.Y."/>
            <person name="Huang L."/>
            <person name="Wang Z.W."/>
            <person name="Zhao X."/>
            <person name="Zhong W.Y."/>
            <person name="Peng D.H."/>
            <person name="Ahmad S."/>
            <person name="Lan S."/>
            <person name="Zhang J.S."/>
            <person name="Tsai W.C."/>
            <person name="Van de Peer Y."/>
            <person name="Liu Z.J."/>
        </authorList>
    </citation>
    <scope>NUCLEOTIDE SEQUENCE</scope>
    <source>
        <strain evidence="8">CP</strain>
    </source>
</reference>
<dbReference type="InterPro" id="IPR011009">
    <property type="entry name" value="Kinase-like_dom_sf"/>
</dbReference>
<evidence type="ECO:0000313" key="8">
    <source>
        <dbReference type="EMBL" id="KAK1281482.1"/>
    </source>
</evidence>
<dbReference type="InterPro" id="IPR008271">
    <property type="entry name" value="Ser/Thr_kinase_AS"/>
</dbReference>
<dbReference type="GO" id="GO:0016020">
    <property type="term" value="C:membrane"/>
    <property type="evidence" value="ECO:0007669"/>
    <property type="project" value="UniProtKB-SubCell"/>
</dbReference>
<evidence type="ECO:0000259" key="7">
    <source>
        <dbReference type="PROSITE" id="PS50011"/>
    </source>
</evidence>
<keyword evidence="8" id="KW-0808">Transferase</keyword>
<evidence type="ECO:0000256" key="5">
    <source>
        <dbReference type="ARBA" id="ARBA00023136"/>
    </source>
</evidence>
<dbReference type="FunFam" id="1.10.510.10:FF:000537">
    <property type="entry name" value="Putative receptor-like protein kinase"/>
    <property type="match status" value="1"/>
</dbReference>
<feature type="compositionally biased region" description="Low complexity" evidence="6">
    <location>
        <begin position="199"/>
        <end position="208"/>
    </location>
</feature>
<dbReference type="PROSITE" id="PS00108">
    <property type="entry name" value="PROTEIN_KINASE_ST"/>
    <property type="match status" value="1"/>
</dbReference>
<comment type="subcellular location">
    <subcellularLocation>
        <location evidence="1">Membrane</location>
        <topology evidence="1">Single-pass membrane protein</topology>
    </subcellularLocation>
</comment>
<keyword evidence="4" id="KW-1133">Transmembrane helix</keyword>
<reference evidence="8" key="2">
    <citation type="submission" date="2023-06" db="EMBL/GenBank/DDBJ databases">
        <authorList>
            <person name="Ma L."/>
            <person name="Liu K.-W."/>
            <person name="Li Z."/>
            <person name="Hsiao Y.-Y."/>
            <person name="Qi Y."/>
            <person name="Fu T."/>
            <person name="Tang G."/>
            <person name="Zhang D."/>
            <person name="Sun W.-H."/>
            <person name="Liu D.-K."/>
            <person name="Li Y."/>
            <person name="Chen G.-Z."/>
            <person name="Liu X.-D."/>
            <person name="Liao X.-Y."/>
            <person name="Jiang Y.-T."/>
            <person name="Yu X."/>
            <person name="Hao Y."/>
            <person name="Huang J."/>
            <person name="Zhao X.-W."/>
            <person name="Ke S."/>
            <person name="Chen Y.-Y."/>
            <person name="Wu W.-L."/>
            <person name="Hsu J.-L."/>
            <person name="Lin Y.-F."/>
            <person name="Huang M.-D."/>
            <person name="Li C.-Y."/>
            <person name="Huang L."/>
            <person name="Wang Z.-W."/>
            <person name="Zhao X."/>
            <person name="Zhong W.-Y."/>
            <person name="Peng D.-H."/>
            <person name="Ahmad S."/>
            <person name="Lan S."/>
            <person name="Zhang J.-S."/>
            <person name="Tsai W.-C."/>
            <person name="Van De Peer Y."/>
            <person name="Liu Z.-J."/>
        </authorList>
    </citation>
    <scope>NUCLEOTIDE SEQUENCE</scope>
    <source>
        <strain evidence="8">CP</strain>
        <tissue evidence="8">Leaves</tissue>
    </source>
</reference>
<dbReference type="Proteomes" id="UP001180020">
    <property type="component" value="Unassembled WGS sequence"/>
</dbReference>